<dbReference type="AlphaFoldDB" id="A0A1I0Q1M7"/>
<keyword evidence="3" id="KW-1003">Cell membrane</keyword>
<dbReference type="Pfam" id="PF00005">
    <property type="entry name" value="ABC_tran"/>
    <property type="match status" value="1"/>
</dbReference>
<feature type="transmembrane region" description="Helical" evidence="9">
    <location>
        <begin position="191"/>
        <end position="210"/>
    </location>
</feature>
<dbReference type="PROSITE" id="PS50929">
    <property type="entry name" value="ABC_TM1F"/>
    <property type="match status" value="1"/>
</dbReference>
<dbReference type="CDD" id="cd18548">
    <property type="entry name" value="ABC_6TM_Tm287_like"/>
    <property type="match status" value="1"/>
</dbReference>
<evidence type="ECO:0000256" key="2">
    <source>
        <dbReference type="ARBA" id="ARBA00022448"/>
    </source>
</evidence>
<dbReference type="InterPro" id="IPR017871">
    <property type="entry name" value="ABC_transporter-like_CS"/>
</dbReference>
<evidence type="ECO:0000256" key="4">
    <source>
        <dbReference type="ARBA" id="ARBA00022692"/>
    </source>
</evidence>
<keyword evidence="4 9" id="KW-0812">Transmembrane</keyword>
<dbReference type="STRING" id="99656.SAMN05421659_106224"/>
<dbReference type="SUPFAM" id="SSF90123">
    <property type="entry name" value="ABC transporter transmembrane region"/>
    <property type="match status" value="1"/>
</dbReference>
<organism evidence="12 13">
    <name type="scientific">[Clostridium] fimetarium</name>
    <dbReference type="NCBI Taxonomy" id="99656"/>
    <lineage>
        <taxon>Bacteria</taxon>
        <taxon>Bacillati</taxon>
        <taxon>Bacillota</taxon>
        <taxon>Clostridia</taxon>
        <taxon>Lachnospirales</taxon>
        <taxon>Lachnospiraceae</taxon>
    </lineage>
</organism>
<keyword evidence="8 9" id="KW-0472">Membrane</keyword>
<dbReference type="Proteomes" id="UP000199701">
    <property type="component" value="Unassembled WGS sequence"/>
</dbReference>
<evidence type="ECO:0000256" key="5">
    <source>
        <dbReference type="ARBA" id="ARBA00022741"/>
    </source>
</evidence>
<dbReference type="PROSITE" id="PS50893">
    <property type="entry name" value="ABC_TRANSPORTER_2"/>
    <property type="match status" value="1"/>
</dbReference>
<evidence type="ECO:0000256" key="8">
    <source>
        <dbReference type="ARBA" id="ARBA00023136"/>
    </source>
</evidence>
<feature type="transmembrane region" description="Helical" evidence="9">
    <location>
        <begin position="367"/>
        <end position="390"/>
    </location>
</feature>
<name>A0A1I0Q1M7_9FIRM</name>
<dbReference type="InterPro" id="IPR036640">
    <property type="entry name" value="ABC1_TM_sf"/>
</dbReference>
<keyword evidence="5" id="KW-0547">Nucleotide-binding</keyword>
<proteinExistence type="predicted"/>
<keyword evidence="6 12" id="KW-0067">ATP-binding</keyword>
<feature type="domain" description="ABC transporter" evidence="10">
    <location>
        <begin position="463"/>
        <end position="698"/>
    </location>
</feature>
<keyword evidence="13" id="KW-1185">Reference proteome</keyword>
<dbReference type="SUPFAM" id="SSF52540">
    <property type="entry name" value="P-loop containing nucleoside triphosphate hydrolases"/>
    <property type="match status" value="1"/>
</dbReference>
<evidence type="ECO:0000313" key="12">
    <source>
        <dbReference type="EMBL" id="SEW20787.1"/>
    </source>
</evidence>
<dbReference type="PROSITE" id="PS00211">
    <property type="entry name" value="ABC_TRANSPORTER_1"/>
    <property type="match status" value="1"/>
</dbReference>
<dbReference type="InterPro" id="IPR039421">
    <property type="entry name" value="Type_1_exporter"/>
</dbReference>
<dbReference type="PANTHER" id="PTHR43394:SF1">
    <property type="entry name" value="ATP-BINDING CASSETTE SUB-FAMILY B MEMBER 10, MITOCHONDRIAL"/>
    <property type="match status" value="1"/>
</dbReference>
<dbReference type="InterPro" id="IPR003593">
    <property type="entry name" value="AAA+_ATPase"/>
</dbReference>
<dbReference type="InterPro" id="IPR027417">
    <property type="entry name" value="P-loop_NTPase"/>
</dbReference>
<dbReference type="EMBL" id="FOJI01000006">
    <property type="protein sequence ID" value="SEW20787.1"/>
    <property type="molecule type" value="Genomic_DNA"/>
</dbReference>
<evidence type="ECO:0000259" key="11">
    <source>
        <dbReference type="PROSITE" id="PS50929"/>
    </source>
</evidence>
<keyword evidence="7 9" id="KW-1133">Transmembrane helix</keyword>
<evidence type="ECO:0000313" key="13">
    <source>
        <dbReference type="Proteomes" id="UP000199701"/>
    </source>
</evidence>
<dbReference type="PANTHER" id="PTHR43394">
    <property type="entry name" value="ATP-DEPENDENT PERMEASE MDL1, MITOCHONDRIAL"/>
    <property type="match status" value="1"/>
</dbReference>
<dbReference type="OrthoDB" id="9762778at2"/>
<feature type="transmembrane region" description="Helical" evidence="9">
    <location>
        <begin position="287"/>
        <end position="309"/>
    </location>
</feature>
<gene>
    <name evidence="12" type="ORF">SAMN05421659_106224</name>
</gene>
<reference evidence="12 13" key="1">
    <citation type="submission" date="2016-10" db="EMBL/GenBank/DDBJ databases">
        <authorList>
            <person name="de Groot N.N."/>
        </authorList>
    </citation>
    <scope>NUCLEOTIDE SEQUENCE [LARGE SCALE GENOMIC DNA]</scope>
    <source>
        <strain evidence="12 13">DSM 9179</strain>
    </source>
</reference>
<evidence type="ECO:0000256" key="9">
    <source>
        <dbReference type="SAM" id="Phobius"/>
    </source>
</evidence>
<dbReference type="Gene3D" id="1.20.1560.10">
    <property type="entry name" value="ABC transporter type 1, transmembrane domain"/>
    <property type="match status" value="1"/>
</dbReference>
<keyword evidence="2" id="KW-0813">Transport</keyword>
<dbReference type="FunFam" id="3.40.50.300:FF:000221">
    <property type="entry name" value="Multidrug ABC transporter ATP-binding protein"/>
    <property type="match status" value="1"/>
</dbReference>
<dbReference type="InterPro" id="IPR003439">
    <property type="entry name" value="ABC_transporter-like_ATP-bd"/>
</dbReference>
<accession>A0A1I0Q1M7</accession>
<dbReference type="GO" id="GO:0005886">
    <property type="term" value="C:plasma membrane"/>
    <property type="evidence" value="ECO:0007669"/>
    <property type="project" value="UniProtKB-SubCell"/>
</dbReference>
<dbReference type="GO" id="GO:0016887">
    <property type="term" value="F:ATP hydrolysis activity"/>
    <property type="evidence" value="ECO:0007669"/>
    <property type="project" value="InterPro"/>
</dbReference>
<evidence type="ECO:0000256" key="6">
    <source>
        <dbReference type="ARBA" id="ARBA00022840"/>
    </source>
</evidence>
<feature type="transmembrane region" description="Helical" evidence="9">
    <location>
        <begin position="410"/>
        <end position="428"/>
    </location>
</feature>
<evidence type="ECO:0000256" key="3">
    <source>
        <dbReference type="ARBA" id="ARBA00022475"/>
    </source>
</evidence>
<feature type="domain" description="ABC transmembrane type-1" evidence="11">
    <location>
        <begin position="176"/>
        <end position="430"/>
    </location>
</feature>
<dbReference type="RefSeq" id="WP_092453455.1">
    <property type="nucleotide sequence ID" value="NZ_FOJI01000006.1"/>
</dbReference>
<feature type="transmembrane region" description="Helical" evidence="9">
    <location>
        <begin position="257"/>
        <end position="281"/>
    </location>
</feature>
<comment type="subcellular location">
    <subcellularLocation>
        <location evidence="1">Cell membrane</location>
        <topology evidence="1">Multi-pass membrane protein</topology>
    </subcellularLocation>
</comment>
<dbReference type="Gene3D" id="3.40.50.300">
    <property type="entry name" value="P-loop containing nucleotide triphosphate hydrolases"/>
    <property type="match status" value="1"/>
</dbReference>
<dbReference type="GO" id="GO:0015421">
    <property type="term" value="F:ABC-type oligopeptide transporter activity"/>
    <property type="evidence" value="ECO:0007669"/>
    <property type="project" value="TreeGrafter"/>
</dbReference>
<dbReference type="InterPro" id="IPR011527">
    <property type="entry name" value="ABC1_TM_dom"/>
</dbReference>
<evidence type="ECO:0000256" key="1">
    <source>
        <dbReference type="ARBA" id="ARBA00004651"/>
    </source>
</evidence>
<sequence length="720" mass="79368">MLKIFKYLKQEWLSVLIIFGLLILQATCDLALPQYTSNIVDIGISKYGIENAVPDTITTDTFNSIKLFLTDDQINTLDKFYNESSEYNVAAYTLNTQNEADINLLNDIIQTPMVAVYMIGSSDQYSIDQVAMMPFEAREQIITDVTEKVSIMGNTAIDTATAKVIISEKEKLGIDINKQQTSYMLATGAKMLGIALAAMVCTIFVCLLASKSAARIGMNLRVNVFRSVVGFSNTEMDQYSTASLITRSTNDIQQVQMVIVMLLRMVFYAPILGIGGVIKVLHTEASMAWIIATAVGVIMVMIVVLLTVAMPKFKLVQILVDKVNLVAREILTGLPVIRAFSREKHEEKRFDLANKELTKTQLFTNRVMTFMMPIMMFVMNGVAVMIVWFGGKGIDAGTLQVGDMMAFITYSMQIIISFLMITMVSIMLPRAGVAAVRIDEVINTKGTIFDPINPKKSEGKGLVQFNDISFTYPKATDSVIEHINFTAKPGETTAIIGSTGSGKSTLINLIPRLYDVTSGSLTIDGVDVREMTQHDLREMIGYVPQKAVLFSGTIDSNLRFGNQEATVEEVSNAANIAQATEFINDKEEKYESPISQGGTNVSGGQKQRLSIARAIAKKPKIFIFDDSFSALDYSTDVALRKALKDNTSDSTVIIVAQRISTILHADQIIVIDEGQIAGIGTHKELLKDNEVYRQIAMSQLSEADMNAIADEQKSFESKEV</sequence>
<dbReference type="Pfam" id="PF00664">
    <property type="entry name" value="ABC_membrane"/>
    <property type="match status" value="1"/>
</dbReference>
<evidence type="ECO:0000259" key="10">
    <source>
        <dbReference type="PROSITE" id="PS50893"/>
    </source>
</evidence>
<dbReference type="SMART" id="SM00382">
    <property type="entry name" value="AAA"/>
    <property type="match status" value="1"/>
</dbReference>
<evidence type="ECO:0000256" key="7">
    <source>
        <dbReference type="ARBA" id="ARBA00022989"/>
    </source>
</evidence>
<dbReference type="GO" id="GO:0005524">
    <property type="term" value="F:ATP binding"/>
    <property type="evidence" value="ECO:0007669"/>
    <property type="project" value="UniProtKB-KW"/>
</dbReference>
<protein>
    <submittedName>
        <fullName evidence="12">ATP-binding cassette, subfamily B</fullName>
    </submittedName>
</protein>